<dbReference type="EMBL" id="CAJNNW010013905">
    <property type="protein sequence ID" value="CAE8655952.1"/>
    <property type="molecule type" value="Genomic_DNA"/>
</dbReference>
<proteinExistence type="predicted"/>
<dbReference type="PANTHER" id="PTHR24113">
    <property type="entry name" value="RAN GTPASE-ACTIVATING PROTEIN 1"/>
    <property type="match status" value="1"/>
</dbReference>
<dbReference type="Pfam" id="PF13202">
    <property type="entry name" value="EF-hand_5"/>
    <property type="match status" value="1"/>
</dbReference>
<dbReference type="InterPro" id="IPR002048">
    <property type="entry name" value="EF_hand_dom"/>
</dbReference>
<evidence type="ECO:0000256" key="2">
    <source>
        <dbReference type="ARBA" id="ARBA00022614"/>
    </source>
</evidence>
<dbReference type="PANTHER" id="PTHR24113:SF12">
    <property type="entry name" value="RAN GTPASE-ACTIVATING PROTEIN 1"/>
    <property type="match status" value="1"/>
</dbReference>
<dbReference type="SUPFAM" id="SSF47473">
    <property type="entry name" value="EF-hand"/>
    <property type="match status" value="1"/>
</dbReference>
<comment type="caution">
    <text evidence="6">The sequence shown here is derived from an EMBL/GenBank/DDBJ whole genome shotgun (WGS) entry which is preliminary data.</text>
</comment>
<keyword evidence="4" id="KW-0106">Calcium</keyword>
<dbReference type="GO" id="GO:0006913">
    <property type="term" value="P:nucleocytoplasmic transport"/>
    <property type="evidence" value="ECO:0007669"/>
    <property type="project" value="TreeGrafter"/>
</dbReference>
<dbReference type="GO" id="GO:0005509">
    <property type="term" value="F:calcium ion binding"/>
    <property type="evidence" value="ECO:0007669"/>
    <property type="project" value="InterPro"/>
</dbReference>
<dbReference type="SMART" id="SM00368">
    <property type="entry name" value="LRR_RI"/>
    <property type="match status" value="2"/>
</dbReference>
<dbReference type="PROSITE" id="PS50222">
    <property type="entry name" value="EF_HAND_2"/>
    <property type="match status" value="2"/>
</dbReference>
<dbReference type="Gene3D" id="1.10.238.10">
    <property type="entry name" value="EF-hand"/>
    <property type="match status" value="1"/>
</dbReference>
<dbReference type="InterPro" id="IPR032675">
    <property type="entry name" value="LRR_dom_sf"/>
</dbReference>
<dbReference type="GO" id="GO:0005096">
    <property type="term" value="F:GTPase activator activity"/>
    <property type="evidence" value="ECO:0007669"/>
    <property type="project" value="UniProtKB-KW"/>
</dbReference>
<sequence>MDDGVLTSLLRRLHGFPAGPTLKQLCLAGCRGAGREVVVEVVSLLKSPTGCRQLLSLDLNAIAVPGSLATALCEAARAHPTLRSVSLASTRLGSDAASRRAITELLGAAKLESLDLSWNCFPLEVFQSIGEAVNKSLTLQHLRLSNCTGCRAALGEAPCTSFLEKIAGGASALKTLDLSANLLNSAGALVLEDALERHAGLQELNVSQNSLGTTGLRSILRLLGSDSCGLQSIDCSDCASCGEEGGSEGGSTLLAGSGSHFNAANPCGRYELDFSRSCDRAALRQLYKLCQRARLAPDKAFRDQEFSEGPLSHPSAAGSGGVWPVPDSGKLQATFGIEAALPDYFPAPKASAEAESTAGRSFLRRCLGEGLLRTKPSQRKLAALLSKWAAATHNDDKEEQLLLLDAFSRGFQLDFPALKLFLSSSARPKEALARLLHCAAVETSHLQLLYTLTSGLDEHLRLYRSCRQLLHFDPENPTGRYKLDLRNTADYALAESLMALDRWESAVAQREGRADCSRNGDWSNIRNCSHGGAAIRKVREWHLHDWGSLSLDYVTWRRPTPGASELALPWRDWQRFLQTLTEGCADADDLLASLRAVSGSGGLFLFSWQLRELLGLFRHEKHRVECMVISYLRLVDPQNAKILRARIQNLSEFTALALRLGRSVVMPFYQPEDFAFEFDLGIFEDRLAASYMVQLAGRERIENIRDVSLVFPDGTSYKFEVGVPNQWETESMQPTEGKLSFKYICSPTSVVFAARKETGKTYSGWRADVKASEVLYWKALSEAPQVLLDFVYACSKHFDDADKIWSCLNEKGQGNVSTTEFQASMTKQASWSQYAADEELAKQLFRILNTDGSGEITPQEWLTMGLLLKELQLSLLEFLQQVDGHYAGDFDRAFTEHAKLDTNGDGLLEMDEWQAAVVTCGYFGPAMPIFRMAAMDGAVSRSRWMALVKTLEDRVAIRQRILEVS</sequence>
<gene>
    <name evidence="6" type="ORF">PGLA2088_LOCUS11919</name>
</gene>
<dbReference type="GO" id="GO:0005829">
    <property type="term" value="C:cytosol"/>
    <property type="evidence" value="ECO:0007669"/>
    <property type="project" value="TreeGrafter"/>
</dbReference>
<evidence type="ECO:0000256" key="4">
    <source>
        <dbReference type="ARBA" id="ARBA00022837"/>
    </source>
</evidence>
<feature type="domain" description="EF-hand" evidence="5">
    <location>
        <begin position="898"/>
        <end position="923"/>
    </location>
</feature>
<accession>A0A813IRP0</accession>
<evidence type="ECO:0000313" key="7">
    <source>
        <dbReference type="Proteomes" id="UP000626109"/>
    </source>
</evidence>
<keyword evidence="2" id="KW-0433">Leucine-rich repeat</keyword>
<dbReference type="GO" id="GO:0048471">
    <property type="term" value="C:perinuclear region of cytoplasm"/>
    <property type="evidence" value="ECO:0007669"/>
    <property type="project" value="TreeGrafter"/>
</dbReference>
<evidence type="ECO:0000313" key="6">
    <source>
        <dbReference type="EMBL" id="CAE8655952.1"/>
    </source>
</evidence>
<dbReference type="InterPro" id="IPR027038">
    <property type="entry name" value="RanGap"/>
</dbReference>
<dbReference type="InterPro" id="IPR018247">
    <property type="entry name" value="EF_Hand_1_Ca_BS"/>
</dbReference>
<dbReference type="PROSITE" id="PS00018">
    <property type="entry name" value="EF_HAND_1"/>
    <property type="match status" value="1"/>
</dbReference>
<dbReference type="Gene3D" id="3.80.10.10">
    <property type="entry name" value="Ribonuclease Inhibitor"/>
    <property type="match status" value="2"/>
</dbReference>
<dbReference type="Proteomes" id="UP000626109">
    <property type="component" value="Unassembled WGS sequence"/>
</dbReference>
<evidence type="ECO:0000259" key="5">
    <source>
        <dbReference type="PROSITE" id="PS50222"/>
    </source>
</evidence>
<protein>
    <recommendedName>
        <fullName evidence="5">EF-hand domain-containing protein</fullName>
    </recommendedName>
</protein>
<dbReference type="SUPFAM" id="SSF52047">
    <property type="entry name" value="RNI-like"/>
    <property type="match status" value="1"/>
</dbReference>
<dbReference type="SMART" id="SM00054">
    <property type="entry name" value="EFh"/>
    <property type="match status" value="2"/>
</dbReference>
<dbReference type="InterPro" id="IPR011992">
    <property type="entry name" value="EF-hand-dom_pair"/>
</dbReference>
<evidence type="ECO:0000256" key="3">
    <source>
        <dbReference type="ARBA" id="ARBA00022737"/>
    </source>
</evidence>
<organism evidence="6 7">
    <name type="scientific">Polarella glacialis</name>
    <name type="common">Dinoflagellate</name>
    <dbReference type="NCBI Taxonomy" id="89957"/>
    <lineage>
        <taxon>Eukaryota</taxon>
        <taxon>Sar</taxon>
        <taxon>Alveolata</taxon>
        <taxon>Dinophyceae</taxon>
        <taxon>Suessiales</taxon>
        <taxon>Suessiaceae</taxon>
        <taxon>Polarella</taxon>
    </lineage>
</organism>
<evidence type="ECO:0000256" key="1">
    <source>
        <dbReference type="ARBA" id="ARBA00022468"/>
    </source>
</evidence>
<reference evidence="6" key="1">
    <citation type="submission" date="2021-02" db="EMBL/GenBank/DDBJ databases">
        <authorList>
            <person name="Dougan E. K."/>
            <person name="Rhodes N."/>
            <person name="Thang M."/>
            <person name="Chan C."/>
        </authorList>
    </citation>
    <scope>NUCLEOTIDE SEQUENCE</scope>
</reference>
<keyword evidence="3" id="KW-0677">Repeat</keyword>
<dbReference type="GO" id="GO:0005634">
    <property type="term" value="C:nucleus"/>
    <property type="evidence" value="ECO:0007669"/>
    <property type="project" value="TreeGrafter"/>
</dbReference>
<name>A0A813IRP0_POLGL</name>
<dbReference type="AlphaFoldDB" id="A0A813IRP0"/>
<feature type="domain" description="EF-hand" evidence="5">
    <location>
        <begin position="836"/>
        <end position="871"/>
    </location>
</feature>
<keyword evidence="1" id="KW-0343">GTPase activation</keyword>
<dbReference type="GO" id="GO:0031267">
    <property type="term" value="F:small GTPase binding"/>
    <property type="evidence" value="ECO:0007669"/>
    <property type="project" value="TreeGrafter"/>
</dbReference>